<dbReference type="InterPro" id="IPR000719">
    <property type="entry name" value="Prot_kinase_dom"/>
</dbReference>
<evidence type="ECO:0000313" key="3">
    <source>
        <dbReference type="Proteomes" id="UP000826656"/>
    </source>
</evidence>
<dbReference type="PANTHER" id="PTHR27003">
    <property type="entry name" value="OS07G0166700 PROTEIN"/>
    <property type="match status" value="1"/>
</dbReference>
<comment type="caution">
    <text evidence="2">The sequence shown here is derived from an EMBL/GenBank/DDBJ whole genome shotgun (WGS) entry which is preliminary data.</text>
</comment>
<accession>A0ABQ7UQV1</accession>
<dbReference type="Pfam" id="PF07714">
    <property type="entry name" value="PK_Tyr_Ser-Thr"/>
    <property type="match status" value="1"/>
</dbReference>
<reference evidence="2 3" key="1">
    <citation type="journal article" date="2021" name="bioRxiv">
        <title>Chromosome-scale and haplotype-resolved genome assembly of a tetraploid potato cultivar.</title>
        <authorList>
            <person name="Sun H."/>
            <person name="Jiao W.-B."/>
            <person name="Krause K."/>
            <person name="Campoy J.A."/>
            <person name="Goel M."/>
            <person name="Folz-Donahue K."/>
            <person name="Kukat C."/>
            <person name="Huettel B."/>
            <person name="Schneeberger K."/>
        </authorList>
    </citation>
    <scope>NUCLEOTIDE SEQUENCE [LARGE SCALE GENOMIC DNA]</scope>
    <source>
        <strain evidence="2">SolTubOtavaFocal</strain>
        <tissue evidence="2">Leaves</tissue>
    </source>
</reference>
<dbReference type="InterPro" id="IPR045272">
    <property type="entry name" value="ANXUR1/2-like"/>
</dbReference>
<dbReference type="InterPro" id="IPR020635">
    <property type="entry name" value="Tyr_kinase_cat_dom"/>
</dbReference>
<gene>
    <name evidence="2" type="ORF">KY290_024488</name>
</gene>
<dbReference type="SMART" id="SM00219">
    <property type="entry name" value="TyrKc"/>
    <property type="match status" value="1"/>
</dbReference>
<dbReference type="PROSITE" id="PS50011">
    <property type="entry name" value="PROTEIN_KINASE_DOM"/>
    <property type="match status" value="1"/>
</dbReference>
<dbReference type="Proteomes" id="UP000826656">
    <property type="component" value="Unassembled WGS sequence"/>
</dbReference>
<organism evidence="2 3">
    <name type="scientific">Solanum tuberosum</name>
    <name type="common">Potato</name>
    <dbReference type="NCBI Taxonomy" id="4113"/>
    <lineage>
        <taxon>Eukaryota</taxon>
        <taxon>Viridiplantae</taxon>
        <taxon>Streptophyta</taxon>
        <taxon>Embryophyta</taxon>
        <taxon>Tracheophyta</taxon>
        <taxon>Spermatophyta</taxon>
        <taxon>Magnoliopsida</taxon>
        <taxon>eudicotyledons</taxon>
        <taxon>Gunneridae</taxon>
        <taxon>Pentapetalae</taxon>
        <taxon>asterids</taxon>
        <taxon>lamiids</taxon>
        <taxon>Solanales</taxon>
        <taxon>Solanaceae</taxon>
        <taxon>Solanoideae</taxon>
        <taxon>Solaneae</taxon>
        <taxon>Solanum</taxon>
    </lineage>
</organism>
<dbReference type="Gene3D" id="1.10.510.10">
    <property type="entry name" value="Transferase(Phosphotransferase) domain 1"/>
    <property type="match status" value="1"/>
</dbReference>
<proteinExistence type="predicted"/>
<sequence length="134" mass="15124">MGVLCNGTKVSLKRRKPESEQGIEDFRTEIEILSQCSHPHLVSLIGYCDENNEMILVYEYMENGNLGRHLYGSDLPTLSWEQRLEICIGAARGLHYLHTIADAHGDVKSTNILLDENFVAKVTDFGSSKKRTEL</sequence>
<protein>
    <recommendedName>
        <fullName evidence="1">Protein kinase domain-containing protein</fullName>
    </recommendedName>
</protein>
<dbReference type="InterPro" id="IPR011009">
    <property type="entry name" value="Kinase-like_dom_sf"/>
</dbReference>
<dbReference type="PANTHER" id="PTHR27003:SF283">
    <property type="entry name" value="SERINE_THREONINE PROTEIN KINASE FEN"/>
    <property type="match status" value="1"/>
</dbReference>
<dbReference type="EMBL" id="JAIVGD010000018">
    <property type="protein sequence ID" value="KAH0754218.1"/>
    <property type="molecule type" value="Genomic_DNA"/>
</dbReference>
<dbReference type="Gene3D" id="3.30.200.20">
    <property type="entry name" value="Phosphorylase Kinase, domain 1"/>
    <property type="match status" value="1"/>
</dbReference>
<evidence type="ECO:0000259" key="1">
    <source>
        <dbReference type="PROSITE" id="PS50011"/>
    </source>
</evidence>
<dbReference type="InterPro" id="IPR001245">
    <property type="entry name" value="Ser-Thr/Tyr_kinase_cat_dom"/>
</dbReference>
<keyword evidence="3" id="KW-1185">Reference proteome</keyword>
<dbReference type="SUPFAM" id="SSF56112">
    <property type="entry name" value="Protein kinase-like (PK-like)"/>
    <property type="match status" value="1"/>
</dbReference>
<feature type="domain" description="Protein kinase" evidence="1">
    <location>
        <begin position="1"/>
        <end position="134"/>
    </location>
</feature>
<evidence type="ECO:0000313" key="2">
    <source>
        <dbReference type="EMBL" id="KAH0754218.1"/>
    </source>
</evidence>
<name>A0ABQ7UQV1_SOLTU</name>